<dbReference type="AlphaFoldDB" id="A0A9P8THH6"/>
<dbReference type="GO" id="GO:0005634">
    <property type="term" value="C:nucleus"/>
    <property type="evidence" value="ECO:0007669"/>
    <property type="project" value="UniProtKB-SubCell"/>
</dbReference>
<comment type="subcellular location">
    <subcellularLocation>
        <location evidence="1">Nucleus</location>
    </subcellularLocation>
</comment>
<evidence type="ECO:0000256" key="2">
    <source>
        <dbReference type="ARBA" id="ARBA00022618"/>
    </source>
</evidence>
<dbReference type="EMBL" id="JAEUBF010000394">
    <property type="protein sequence ID" value="KAH3678991.1"/>
    <property type="molecule type" value="Genomic_DNA"/>
</dbReference>
<evidence type="ECO:0000256" key="5">
    <source>
        <dbReference type="ARBA" id="ARBA00023306"/>
    </source>
</evidence>
<dbReference type="GO" id="GO:0000785">
    <property type="term" value="C:chromatin"/>
    <property type="evidence" value="ECO:0007669"/>
    <property type="project" value="TreeGrafter"/>
</dbReference>
<evidence type="ECO:0000256" key="4">
    <source>
        <dbReference type="ARBA" id="ARBA00023242"/>
    </source>
</evidence>
<dbReference type="GO" id="GO:0006281">
    <property type="term" value="P:DNA repair"/>
    <property type="evidence" value="ECO:0007669"/>
    <property type="project" value="TreeGrafter"/>
</dbReference>
<gene>
    <name evidence="7" type="ORF">WICMUC_001305</name>
</gene>
<evidence type="ECO:0000313" key="8">
    <source>
        <dbReference type="Proteomes" id="UP000769528"/>
    </source>
</evidence>
<dbReference type="PANTHER" id="PTHR12663">
    <property type="entry name" value="ANDROGEN INDUCED INHIBITOR OF PROLIFERATION AS3 / PDS5-RELATED"/>
    <property type="match status" value="1"/>
</dbReference>
<dbReference type="OrthoDB" id="200660at2759"/>
<accession>A0A9P8THH6</accession>
<dbReference type="GO" id="GO:0007064">
    <property type="term" value="P:mitotic sister chromatid cohesion"/>
    <property type="evidence" value="ECO:0007669"/>
    <property type="project" value="InterPro"/>
</dbReference>
<dbReference type="InterPro" id="IPR011989">
    <property type="entry name" value="ARM-like"/>
</dbReference>
<protein>
    <recommendedName>
        <fullName evidence="9">Sister chromatid cohesion protein PDS5</fullName>
    </recommendedName>
</protein>
<keyword evidence="8" id="KW-1185">Reference proteome</keyword>
<dbReference type="Gene3D" id="1.25.10.10">
    <property type="entry name" value="Leucine-rich Repeat Variant"/>
    <property type="match status" value="1"/>
</dbReference>
<keyword evidence="5" id="KW-0131">Cell cycle</keyword>
<dbReference type="CDD" id="cd19953">
    <property type="entry name" value="PDS5"/>
    <property type="match status" value="1"/>
</dbReference>
<sequence>MTVTRYPRLKFNKSIISSPKENIPLKELLERLDIDQENFDTRSLDRWREDLINKKLIHHKEIGVQSLVACCISDILRVYAPDAPYTDRELTDIFKLFIKQFKYLSDIENGFYSQNVYLITRLAEVRSIILVTDIDNGAELIENIFQLFFDVSNKFNKKLEPIISDILSEIIAEWDSITTSVLKLILNKFLANSTETNTISSSLSSSNYALPFNFAKTICEFNPDRLARQLTKFFSEVLYENSNVENSSAFTTKNLIKIHKLTIELWKHVPEILGSVMGLIDDELNADDEQFRILATETLGQIIASNSKFNFVTVHKETWIAWMKKTLDISPNVRSKWVEQASEVLLRKSDISTEIINGLSKTLIDTDEKVRLATVKAISKIPPKMLLQKIQNNKSILNGLTQLIREKHIEVRKEAILILGDLFNGLYDEIFKDGTELTGNLKLVSQIPHNLLSLYYINDNITNYYVDLVLIEKILPLENDEVKRVQRLLNVVSMLDSKSKQPFFAFNRRQQELSSVFTKFIGFAESNNANGEKNEQSIKLNKTINWFAVKLPGDYNPIESLQRFTKVNNRRLFYLLKLCISNDSDYETLKNSTKEFFTRIQDSKIMNSIKGELNVSMNDIYQTFKILIYRSSLIIYNRSNIQTLLKLSNNSKYHKIAEDIIDNISMVAPFVFQNQLEDLVNLVKNCELRESEDSKVNTLKALFNIYQKFPKFIDINDRVFINKILEFAQEGTPLEAENAVKIINLTTKKDELSTILFDNIYPLDIESVNFASNLSVIANLFLINPIIVEDSANALTAFLIKNVLLTNLTVGNDNDPSWVDEEDLDKGGVYSNLNAKIYAIRVFTNRLQSLTNDIQKGPDGKIDETTKDFEPLKAIAENVLKLLGSLISNGGEIVSSKSATHPTPKHFQSRLRLEAGLNLLELAKYPEYNNLIKASLLERLVLLIQDENENVRSVFIYRLTSYLKSEDISFKFLPLVYLIAFEPDSALKLEVKTWIKSSFSKSLAHSNLNKPKTVFEVSLAGLIYYVSHHSEFTEYLENKEDDDSMLKAFSFALEYIAFFLDTIATEQNVSMLYYLATRVKQYKDNSFSDDDSEKGTFMMNNIYKISDLAQMAIKELQDQKGWTLQSYPAKVSLTTELFRPISNTEEAHNILSTSYIPDSILKNLKSIVKNKITSLSIQKRARQQVENHPETPKVKKGRILPAKKERRVYRRRTFDDDDDDKDDDFRANVKNSSTLLRKSSRAKRVSYAQTENEDGEIEESDINSNEDVEDED</sequence>
<name>A0A9P8THH6_9ASCO</name>
<organism evidence="7 8">
    <name type="scientific">Wickerhamomyces mucosus</name>
    <dbReference type="NCBI Taxonomy" id="1378264"/>
    <lineage>
        <taxon>Eukaryota</taxon>
        <taxon>Fungi</taxon>
        <taxon>Dikarya</taxon>
        <taxon>Ascomycota</taxon>
        <taxon>Saccharomycotina</taxon>
        <taxon>Saccharomycetes</taxon>
        <taxon>Phaffomycetales</taxon>
        <taxon>Wickerhamomycetaceae</taxon>
        <taxon>Wickerhamomyces</taxon>
    </lineage>
</organism>
<feature type="region of interest" description="Disordered" evidence="6">
    <location>
        <begin position="1179"/>
        <end position="1202"/>
    </location>
</feature>
<dbReference type="InterPro" id="IPR039776">
    <property type="entry name" value="Pds5"/>
</dbReference>
<keyword evidence="2" id="KW-0132">Cell division</keyword>
<evidence type="ECO:0000256" key="6">
    <source>
        <dbReference type="SAM" id="MobiDB-lite"/>
    </source>
</evidence>
<evidence type="ECO:0000256" key="3">
    <source>
        <dbReference type="ARBA" id="ARBA00022776"/>
    </source>
</evidence>
<evidence type="ECO:0000256" key="1">
    <source>
        <dbReference type="ARBA" id="ARBA00004123"/>
    </source>
</evidence>
<keyword evidence="4" id="KW-0539">Nucleus</keyword>
<dbReference type="SUPFAM" id="SSF48371">
    <property type="entry name" value="ARM repeat"/>
    <property type="match status" value="1"/>
</dbReference>
<dbReference type="InterPro" id="IPR016024">
    <property type="entry name" value="ARM-type_fold"/>
</dbReference>
<proteinExistence type="predicted"/>
<keyword evidence="3" id="KW-0498">Mitosis</keyword>
<feature type="region of interest" description="Disordered" evidence="6">
    <location>
        <begin position="1214"/>
        <end position="1272"/>
    </location>
</feature>
<dbReference type="PANTHER" id="PTHR12663:SF0">
    <property type="entry name" value="PRECOCIOUS DISSOCIATION OF SISTERS 5, ISOFORM A"/>
    <property type="match status" value="1"/>
</dbReference>
<dbReference type="Proteomes" id="UP000769528">
    <property type="component" value="Unassembled WGS sequence"/>
</dbReference>
<reference evidence="7" key="1">
    <citation type="journal article" date="2021" name="Open Biol.">
        <title>Shared evolutionary footprints suggest mitochondrial oxidative damage underlies multiple complex I losses in fungi.</title>
        <authorList>
            <person name="Schikora-Tamarit M.A."/>
            <person name="Marcet-Houben M."/>
            <person name="Nosek J."/>
            <person name="Gabaldon T."/>
        </authorList>
    </citation>
    <scope>NUCLEOTIDE SEQUENCE</scope>
    <source>
        <strain evidence="7">CBS6341</strain>
    </source>
</reference>
<comment type="caution">
    <text evidence="7">The sequence shown here is derived from an EMBL/GenBank/DDBJ whole genome shotgun (WGS) entry which is preliminary data.</text>
</comment>
<feature type="compositionally biased region" description="Basic and acidic residues" evidence="6">
    <location>
        <begin position="1183"/>
        <end position="1193"/>
    </location>
</feature>
<feature type="compositionally biased region" description="Acidic residues" evidence="6">
    <location>
        <begin position="1251"/>
        <end position="1272"/>
    </location>
</feature>
<evidence type="ECO:0000313" key="7">
    <source>
        <dbReference type="EMBL" id="KAH3678991.1"/>
    </source>
</evidence>
<evidence type="ECO:0008006" key="9">
    <source>
        <dbReference type="Google" id="ProtNLM"/>
    </source>
</evidence>
<dbReference type="GO" id="GO:0051301">
    <property type="term" value="P:cell division"/>
    <property type="evidence" value="ECO:0007669"/>
    <property type="project" value="UniProtKB-KW"/>
</dbReference>
<dbReference type="Pfam" id="PF20168">
    <property type="entry name" value="PDS5"/>
    <property type="match status" value="1"/>
</dbReference>
<reference evidence="7" key="2">
    <citation type="submission" date="2021-01" db="EMBL/GenBank/DDBJ databases">
        <authorList>
            <person name="Schikora-Tamarit M.A."/>
        </authorList>
    </citation>
    <scope>NUCLEOTIDE SEQUENCE</scope>
    <source>
        <strain evidence="7">CBS6341</strain>
    </source>
</reference>